<dbReference type="Proteomes" id="UP000199503">
    <property type="component" value="Unassembled WGS sequence"/>
</dbReference>
<sequence length="359" mass="39041">MDELKVAMVSPPWFELPPKAYGGIESMCADLTEELLRQAVHVTLIGVGENGTNADFVSISVAAQEKRMGMGMPEVVHAAALPDVLADLDVDLVHDHSLAGPLLARGRMLPTVVTAHGPVTGEMGRYYRDLGDSVHLVALSEAQRTQAPGLNWVATVHNAVAVAEFPFREDKEDFALFLGRSTPEKGIPEAIEAARAAGVRLLIAAKCRERDEIRYFDEVVEPLLREGDGVEWLGEVDRERKLALLAAARCLLFPIRWEEPFGLVMAEALACGTPVVALRRGSVPEVVTHGETGWVCDTPDELADALRRVGSLSPARCRADAEERFDVSLMAQRYESVYRSVVARTAGRDGPGLKLVSGR</sequence>
<dbReference type="RefSeq" id="WP_089927896.1">
    <property type="nucleotide sequence ID" value="NZ_FOFV01000033.1"/>
</dbReference>
<dbReference type="OrthoDB" id="9809227at2"/>
<dbReference type="Gene3D" id="3.40.50.2000">
    <property type="entry name" value="Glycogen Phosphorylase B"/>
    <property type="match status" value="2"/>
</dbReference>
<accession>A0A1H9XF96</accession>
<dbReference type="PANTHER" id="PTHR12526">
    <property type="entry name" value="GLYCOSYLTRANSFERASE"/>
    <property type="match status" value="1"/>
</dbReference>
<feature type="domain" description="Glycosyltransferase subfamily 4-like N-terminal" evidence="4">
    <location>
        <begin position="21"/>
        <end position="140"/>
    </location>
</feature>
<evidence type="ECO:0000256" key="2">
    <source>
        <dbReference type="ARBA" id="ARBA00022679"/>
    </source>
</evidence>
<organism evidence="5 6">
    <name type="scientific">Lentzea albida</name>
    <dbReference type="NCBI Taxonomy" id="65499"/>
    <lineage>
        <taxon>Bacteria</taxon>
        <taxon>Bacillati</taxon>
        <taxon>Actinomycetota</taxon>
        <taxon>Actinomycetes</taxon>
        <taxon>Pseudonocardiales</taxon>
        <taxon>Pseudonocardiaceae</taxon>
        <taxon>Lentzea</taxon>
    </lineage>
</organism>
<gene>
    <name evidence="5" type="ORF">SAMN04488000_13317</name>
</gene>
<evidence type="ECO:0000313" key="5">
    <source>
        <dbReference type="EMBL" id="SES44343.1"/>
    </source>
</evidence>
<keyword evidence="6" id="KW-1185">Reference proteome</keyword>
<dbReference type="Pfam" id="PF00534">
    <property type="entry name" value="Glycos_transf_1"/>
    <property type="match status" value="1"/>
</dbReference>
<evidence type="ECO:0000259" key="3">
    <source>
        <dbReference type="Pfam" id="PF00534"/>
    </source>
</evidence>
<dbReference type="Pfam" id="PF13439">
    <property type="entry name" value="Glyco_transf_4"/>
    <property type="match status" value="1"/>
</dbReference>
<dbReference type="PANTHER" id="PTHR12526:SF595">
    <property type="entry name" value="BLL5217 PROTEIN"/>
    <property type="match status" value="1"/>
</dbReference>
<evidence type="ECO:0000256" key="1">
    <source>
        <dbReference type="ARBA" id="ARBA00022676"/>
    </source>
</evidence>
<dbReference type="SUPFAM" id="SSF53756">
    <property type="entry name" value="UDP-Glycosyltransferase/glycogen phosphorylase"/>
    <property type="match status" value="1"/>
</dbReference>
<dbReference type="STRING" id="65499.SAMN04488000_13317"/>
<dbReference type="GO" id="GO:0016757">
    <property type="term" value="F:glycosyltransferase activity"/>
    <property type="evidence" value="ECO:0007669"/>
    <property type="project" value="UniProtKB-KW"/>
</dbReference>
<dbReference type="InterPro" id="IPR028098">
    <property type="entry name" value="Glyco_trans_4-like_N"/>
</dbReference>
<dbReference type="AlphaFoldDB" id="A0A1H9XF96"/>
<protein>
    <submittedName>
        <fullName evidence="5">Glycosyltransferase involved in cell wall bisynthesis</fullName>
    </submittedName>
</protein>
<evidence type="ECO:0000259" key="4">
    <source>
        <dbReference type="Pfam" id="PF13439"/>
    </source>
</evidence>
<proteinExistence type="predicted"/>
<dbReference type="InterPro" id="IPR001296">
    <property type="entry name" value="Glyco_trans_1"/>
</dbReference>
<reference evidence="6" key="1">
    <citation type="submission" date="2016-10" db="EMBL/GenBank/DDBJ databases">
        <authorList>
            <person name="Varghese N."/>
            <person name="Submissions S."/>
        </authorList>
    </citation>
    <scope>NUCLEOTIDE SEQUENCE [LARGE SCALE GENOMIC DNA]</scope>
    <source>
        <strain evidence="6">DSM 44437</strain>
    </source>
</reference>
<keyword evidence="1" id="KW-0328">Glycosyltransferase</keyword>
<dbReference type="EMBL" id="FOFV01000033">
    <property type="protein sequence ID" value="SES44343.1"/>
    <property type="molecule type" value="Genomic_DNA"/>
</dbReference>
<keyword evidence="2 5" id="KW-0808">Transferase</keyword>
<evidence type="ECO:0000313" key="6">
    <source>
        <dbReference type="Proteomes" id="UP000199503"/>
    </source>
</evidence>
<dbReference type="CDD" id="cd03802">
    <property type="entry name" value="GT4_AviGT4-like"/>
    <property type="match status" value="1"/>
</dbReference>
<name>A0A1H9XF96_9PSEU</name>
<feature type="domain" description="Glycosyl transferase family 1" evidence="3">
    <location>
        <begin position="169"/>
        <end position="313"/>
    </location>
</feature>